<dbReference type="GO" id="GO:0006352">
    <property type="term" value="P:DNA-templated transcription initiation"/>
    <property type="evidence" value="ECO:0007669"/>
    <property type="project" value="InterPro"/>
</dbReference>
<dbReference type="Proteomes" id="UP000254664">
    <property type="component" value="Unassembled WGS sequence"/>
</dbReference>
<dbReference type="InterPro" id="IPR014284">
    <property type="entry name" value="RNA_pol_sigma-70_dom"/>
</dbReference>
<organism evidence="7 8">
    <name type="scientific">Clostridium putrefaciens</name>
    <dbReference type="NCBI Taxonomy" id="99675"/>
    <lineage>
        <taxon>Bacteria</taxon>
        <taxon>Bacillati</taxon>
        <taxon>Bacillota</taxon>
        <taxon>Clostridia</taxon>
        <taxon>Eubacteriales</taxon>
        <taxon>Clostridiaceae</taxon>
        <taxon>Clostridium</taxon>
    </lineage>
</organism>
<evidence type="ECO:0000313" key="8">
    <source>
        <dbReference type="Proteomes" id="UP000254664"/>
    </source>
</evidence>
<keyword evidence="8" id="KW-1185">Reference proteome</keyword>
<dbReference type="AlphaFoldDB" id="A0A381J3Z7"/>
<dbReference type="GO" id="GO:0003677">
    <property type="term" value="F:DNA binding"/>
    <property type="evidence" value="ECO:0007669"/>
    <property type="project" value="InterPro"/>
</dbReference>
<dbReference type="InterPro" id="IPR036388">
    <property type="entry name" value="WH-like_DNA-bd_sf"/>
</dbReference>
<dbReference type="Gene3D" id="1.10.10.10">
    <property type="entry name" value="Winged helix-like DNA-binding domain superfamily/Winged helix DNA-binding domain"/>
    <property type="match status" value="1"/>
</dbReference>
<proteinExistence type="inferred from homology"/>
<dbReference type="CDD" id="cd06171">
    <property type="entry name" value="Sigma70_r4"/>
    <property type="match status" value="1"/>
</dbReference>
<comment type="similarity">
    <text evidence="1">Belongs to the sigma-70 factor family. ECF subfamily.</text>
</comment>
<keyword evidence="4" id="KW-0804">Transcription</keyword>
<dbReference type="GO" id="GO:0016987">
    <property type="term" value="F:sigma factor activity"/>
    <property type="evidence" value="ECO:0007669"/>
    <property type="project" value="UniProtKB-KW"/>
</dbReference>
<evidence type="ECO:0000256" key="1">
    <source>
        <dbReference type="ARBA" id="ARBA00010641"/>
    </source>
</evidence>
<dbReference type="InterPro" id="IPR013325">
    <property type="entry name" value="RNA_pol_sigma_r2"/>
</dbReference>
<dbReference type="InterPro" id="IPR013324">
    <property type="entry name" value="RNA_pol_sigma_r3/r4-like"/>
</dbReference>
<evidence type="ECO:0000259" key="6">
    <source>
        <dbReference type="Pfam" id="PF08281"/>
    </source>
</evidence>
<evidence type="ECO:0000313" key="7">
    <source>
        <dbReference type="EMBL" id="SUY45312.1"/>
    </source>
</evidence>
<reference evidence="7 8" key="1">
    <citation type="submission" date="2018-06" db="EMBL/GenBank/DDBJ databases">
        <authorList>
            <consortium name="Pathogen Informatics"/>
            <person name="Doyle S."/>
        </authorList>
    </citation>
    <scope>NUCLEOTIDE SEQUENCE [LARGE SCALE GENOMIC DNA]</scope>
    <source>
        <strain evidence="7 8">NCTC9836</strain>
    </source>
</reference>
<dbReference type="InterPro" id="IPR013249">
    <property type="entry name" value="RNA_pol_sigma70_r4_t2"/>
</dbReference>
<name>A0A381J3Z7_9CLOT</name>
<dbReference type="OrthoDB" id="9784984at2"/>
<keyword evidence="2" id="KW-0805">Transcription regulation</keyword>
<dbReference type="NCBIfam" id="TIGR02937">
    <property type="entry name" value="sigma70-ECF"/>
    <property type="match status" value="1"/>
</dbReference>
<dbReference type="InterPro" id="IPR039425">
    <property type="entry name" value="RNA_pol_sigma-70-like"/>
</dbReference>
<keyword evidence="3" id="KW-0731">Sigma factor</keyword>
<dbReference type="InterPro" id="IPR007627">
    <property type="entry name" value="RNA_pol_sigma70_r2"/>
</dbReference>
<dbReference type="SUPFAM" id="SSF88659">
    <property type="entry name" value="Sigma3 and sigma4 domains of RNA polymerase sigma factors"/>
    <property type="match status" value="1"/>
</dbReference>
<feature type="domain" description="RNA polymerase sigma factor 70 region 4 type 2" evidence="6">
    <location>
        <begin position="109"/>
        <end position="156"/>
    </location>
</feature>
<protein>
    <submittedName>
        <fullName evidence="7">ECF subfamily RNA polymerase sigma factor</fullName>
    </submittedName>
</protein>
<dbReference type="Gene3D" id="1.10.1740.10">
    <property type="match status" value="1"/>
</dbReference>
<evidence type="ECO:0000256" key="2">
    <source>
        <dbReference type="ARBA" id="ARBA00023015"/>
    </source>
</evidence>
<dbReference type="PANTHER" id="PTHR43133">
    <property type="entry name" value="RNA POLYMERASE ECF-TYPE SIGMA FACTO"/>
    <property type="match status" value="1"/>
</dbReference>
<accession>A0A381J3Z7</accession>
<dbReference type="PANTHER" id="PTHR43133:SF51">
    <property type="entry name" value="RNA POLYMERASE SIGMA FACTOR"/>
    <property type="match status" value="1"/>
</dbReference>
<evidence type="ECO:0000259" key="5">
    <source>
        <dbReference type="Pfam" id="PF04542"/>
    </source>
</evidence>
<feature type="domain" description="RNA polymerase sigma-70 region 2" evidence="5">
    <location>
        <begin position="14"/>
        <end position="75"/>
    </location>
</feature>
<dbReference type="RefSeq" id="WP_115640093.1">
    <property type="nucleotide sequence ID" value="NZ_UFWZ01000001.1"/>
</dbReference>
<dbReference type="Pfam" id="PF08281">
    <property type="entry name" value="Sigma70_r4_2"/>
    <property type="match status" value="1"/>
</dbReference>
<dbReference type="SUPFAM" id="SSF88946">
    <property type="entry name" value="Sigma2 domain of RNA polymerase sigma factors"/>
    <property type="match status" value="1"/>
</dbReference>
<evidence type="ECO:0000256" key="4">
    <source>
        <dbReference type="ARBA" id="ARBA00023163"/>
    </source>
</evidence>
<gene>
    <name evidence="7" type="primary">sigM_1</name>
    <name evidence="7" type="ORF">NCTC9836_00228</name>
</gene>
<dbReference type="EMBL" id="UFWZ01000001">
    <property type="protein sequence ID" value="SUY45312.1"/>
    <property type="molecule type" value="Genomic_DNA"/>
</dbReference>
<sequence>MNYDAITKLYMTQGSIIYKYLIKLGCSKQEAEDILQESFTRAMEHMDGVRVEKLRSWLFTVSINIFRTFKKRNNRLSFSLDEKQYCNNFYSEDDVESSILIEEQGKYVNEILEGLKEQYKTLLIMKYQADLSYKQISILLGIPESTVKTYLYRAREEFKERWRANYERG</sequence>
<dbReference type="Pfam" id="PF04542">
    <property type="entry name" value="Sigma70_r2"/>
    <property type="match status" value="1"/>
</dbReference>
<evidence type="ECO:0000256" key="3">
    <source>
        <dbReference type="ARBA" id="ARBA00023082"/>
    </source>
</evidence>